<keyword evidence="2" id="KW-1003">Cell membrane</keyword>
<evidence type="ECO:0000259" key="6">
    <source>
        <dbReference type="PROSITE" id="PS50893"/>
    </source>
</evidence>
<dbReference type="InterPro" id="IPR003439">
    <property type="entry name" value="ABC_transporter-like_ATP-bd"/>
</dbReference>
<dbReference type="Proteomes" id="UP000186819">
    <property type="component" value="Unassembled WGS sequence"/>
</dbReference>
<dbReference type="SUPFAM" id="SSF52540">
    <property type="entry name" value="P-loop containing nucleoside triphosphate hydrolases"/>
    <property type="match status" value="1"/>
</dbReference>
<dbReference type="RefSeq" id="WP_076600657.1">
    <property type="nucleotide sequence ID" value="NZ_FTMD01000002.1"/>
</dbReference>
<dbReference type="STRING" id="34027.SAMN05421829_102131"/>
<dbReference type="PANTHER" id="PTHR43423">
    <property type="entry name" value="ABC TRANSPORTER I FAMILY MEMBER 17"/>
    <property type="match status" value="1"/>
</dbReference>
<dbReference type="OrthoDB" id="9802264at2"/>
<sequence>MICDRTAPPVLELDDVSVSYGGRPAVQHASLDVAAGELMALVGPSGCGKSSLLAAVNRMADMIPGCRVSGDIRIDGVSVTGQGVSLPLLRRRVGMVFQQPNPFPLSIADNLHFPLREHGIGQREVREPMVERALRDVGLWGEVAGRLDQSALTLSGGQQQRLCVARAIVLAPEVLLLDEPCSALDPIATASVERLILDLKGRYTMLMVTHNLAQARRLADSVAVCWMENGCGCVVESGQTEHMFTTPGHPVTRAYCQGLAG</sequence>
<reference evidence="8" key="1">
    <citation type="submission" date="2017-01" db="EMBL/GenBank/DDBJ databases">
        <authorList>
            <person name="Varghese N."/>
            <person name="Submissions S."/>
        </authorList>
    </citation>
    <scope>NUCLEOTIDE SEQUENCE [LARGE SCALE GENOMIC DNA]</scope>
    <source>
        <strain evidence="8">ATCC 51758</strain>
    </source>
</reference>
<dbReference type="InterPro" id="IPR027417">
    <property type="entry name" value="P-loop_NTPase"/>
</dbReference>
<dbReference type="GO" id="GO:0005315">
    <property type="term" value="F:phosphate transmembrane transporter activity"/>
    <property type="evidence" value="ECO:0007669"/>
    <property type="project" value="InterPro"/>
</dbReference>
<dbReference type="CDD" id="cd03260">
    <property type="entry name" value="ABC_PstB_phosphate_transporter"/>
    <property type="match status" value="1"/>
</dbReference>
<dbReference type="Pfam" id="PF00005">
    <property type="entry name" value="ABC_tran"/>
    <property type="match status" value="1"/>
</dbReference>
<keyword evidence="3" id="KW-0592">Phosphate transport</keyword>
<proteinExistence type="predicted"/>
<dbReference type="GO" id="GO:0016020">
    <property type="term" value="C:membrane"/>
    <property type="evidence" value="ECO:0007669"/>
    <property type="project" value="InterPro"/>
</dbReference>
<organism evidence="7 8">
    <name type="scientific">Aromatoleum tolulyticum</name>
    <dbReference type="NCBI Taxonomy" id="34027"/>
    <lineage>
        <taxon>Bacteria</taxon>
        <taxon>Pseudomonadati</taxon>
        <taxon>Pseudomonadota</taxon>
        <taxon>Betaproteobacteria</taxon>
        <taxon>Rhodocyclales</taxon>
        <taxon>Rhodocyclaceae</taxon>
        <taxon>Aromatoleum</taxon>
    </lineage>
</organism>
<dbReference type="Gene3D" id="3.40.50.300">
    <property type="entry name" value="P-loop containing nucleotide triphosphate hydrolases"/>
    <property type="match status" value="1"/>
</dbReference>
<dbReference type="SMART" id="SM00382">
    <property type="entry name" value="AAA"/>
    <property type="match status" value="1"/>
</dbReference>
<dbReference type="GO" id="GO:0035435">
    <property type="term" value="P:phosphate ion transmembrane transport"/>
    <property type="evidence" value="ECO:0007669"/>
    <property type="project" value="InterPro"/>
</dbReference>
<dbReference type="PROSITE" id="PS00211">
    <property type="entry name" value="ABC_TRANSPORTER_1"/>
    <property type="match status" value="1"/>
</dbReference>
<keyword evidence="4" id="KW-0547">Nucleotide-binding</keyword>
<evidence type="ECO:0000256" key="2">
    <source>
        <dbReference type="ARBA" id="ARBA00022475"/>
    </source>
</evidence>
<dbReference type="InterPro" id="IPR003593">
    <property type="entry name" value="AAA+_ATPase"/>
</dbReference>
<keyword evidence="1" id="KW-0813">Transport</keyword>
<keyword evidence="8" id="KW-1185">Reference proteome</keyword>
<dbReference type="EMBL" id="FTMD01000002">
    <property type="protein sequence ID" value="SIQ06004.1"/>
    <property type="molecule type" value="Genomic_DNA"/>
</dbReference>
<dbReference type="InterPro" id="IPR005670">
    <property type="entry name" value="PstB-like"/>
</dbReference>
<dbReference type="AlphaFoldDB" id="A0A1N6PNP2"/>
<accession>A0A1N6PNP2</accession>
<dbReference type="PROSITE" id="PS50893">
    <property type="entry name" value="ABC_TRANSPORTER_2"/>
    <property type="match status" value="1"/>
</dbReference>
<protein>
    <submittedName>
        <fullName evidence="7">Phosphate ABC transporter ATP-binding protein, PhoT family</fullName>
    </submittedName>
</protein>
<dbReference type="GO" id="GO:0005524">
    <property type="term" value="F:ATP binding"/>
    <property type="evidence" value="ECO:0007669"/>
    <property type="project" value="UniProtKB-KW"/>
</dbReference>
<keyword evidence="5 7" id="KW-0067">ATP-binding</keyword>
<dbReference type="GO" id="GO:0016887">
    <property type="term" value="F:ATP hydrolysis activity"/>
    <property type="evidence" value="ECO:0007669"/>
    <property type="project" value="InterPro"/>
</dbReference>
<dbReference type="PANTHER" id="PTHR43423:SF1">
    <property type="entry name" value="ABC TRANSPORTER I FAMILY MEMBER 17"/>
    <property type="match status" value="1"/>
</dbReference>
<evidence type="ECO:0000256" key="5">
    <source>
        <dbReference type="ARBA" id="ARBA00022840"/>
    </source>
</evidence>
<evidence type="ECO:0000256" key="3">
    <source>
        <dbReference type="ARBA" id="ARBA00022592"/>
    </source>
</evidence>
<dbReference type="InterPro" id="IPR017871">
    <property type="entry name" value="ABC_transporter-like_CS"/>
</dbReference>
<evidence type="ECO:0000313" key="7">
    <source>
        <dbReference type="EMBL" id="SIQ06004.1"/>
    </source>
</evidence>
<evidence type="ECO:0000313" key="8">
    <source>
        <dbReference type="Proteomes" id="UP000186819"/>
    </source>
</evidence>
<evidence type="ECO:0000256" key="1">
    <source>
        <dbReference type="ARBA" id="ARBA00022448"/>
    </source>
</evidence>
<keyword evidence="2" id="KW-0472">Membrane</keyword>
<name>A0A1N6PNP2_9RHOO</name>
<feature type="domain" description="ABC transporter" evidence="6">
    <location>
        <begin position="11"/>
        <end position="256"/>
    </location>
</feature>
<gene>
    <name evidence="7" type="ORF">SAMN05421829_102131</name>
</gene>
<evidence type="ECO:0000256" key="4">
    <source>
        <dbReference type="ARBA" id="ARBA00022741"/>
    </source>
</evidence>